<keyword evidence="2" id="KW-1185">Reference proteome</keyword>
<reference evidence="1" key="1">
    <citation type="submission" date="2021-06" db="EMBL/GenBank/DDBJ databases">
        <title>Comparative genomics, transcriptomics and evolutionary studies reveal genomic signatures of adaptation to plant cell wall in hemibiotrophic fungi.</title>
        <authorList>
            <consortium name="DOE Joint Genome Institute"/>
            <person name="Baroncelli R."/>
            <person name="Diaz J.F."/>
            <person name="Benocci T."/>
            <person name="Peng M."/>
            <person name="Battaglia E."/>
            <person name="Haridas S."/>
            <person name="Andreopoulos W."/>
            <person name="Labutti K."/>
            <person name="Pangilinan J."/>
            <person name="Floch G.L."/>
            <person name="Makela M.R."/>
            <person name="Henrissat B."/>
            <person name="Grigoriev I.V."/>
            <person name="Crouch J.A."/>
            <person name="De Vries R.P."/>
            <person name="Sukno S.A."/>
            <person name="Thon M.R."/>
        </authorList>
    </citation>
    <scope>NUCLEOTIDE SEQUENCE</scope>
    <source>
        <strain evidence="1">CBS 125086</strain>
    </source>
</reference>
<dbReference type="Proteomes" id="UP001230504">
    <property type="component" value="Unassembled WGS sequence"/>
</dbReference>
<organism evidence="1 2">
    <name type="scientific">Colletotrichum navitas</name>
    <dbReference type="NCBI Taxonomy" id="681940"/>
    <lineage>
        <taxon>Eukaryota</taxon>
        <taxon>Fungi</taxon>
        <taxon>Dikarya</taxon>
        <taxon>Ascomycota</taxon>
        <taxon>Pezizomycotina</taxon>
        <taxon>Sordariomycetes</taxon>
        <taxon>Hypocreomycetidae</taxon>
        <taxon>Glomerellales</taxon>
        <taxon>Glomerellaceae</taxon>
        <taxon>Colletotrichum</taxon>
        <taxon>Colletotrichum graminicola species complex</taxon>
    </lineage>
</organism>
<evidence type="ECO:0000313" key="1">
    <source>
        <dbReference type="EMBL" id="KAK1584937.1"/>
    </source>
</evidence>
<dbReference type="RefSeq" id="XP_060411993.1">
    <property type="nucleotide sequence ID" value="XM_060555164.1"/>
</dbReference>
<dbReference type="GeneID" id="85439404"/>
<evidence type="ECO:0000313" key="2">
    <source>
        <dbReference type="Proteomes" id="UP001230504"/>
    </source>
</evidence>
<dbReference type="PANTHER" id="PTHR42037">
    <property type="match status" value="1"/>
</dbReference>
<protein>
    <submittedName>
        <fullName evidence="1">Uncharacterized protein</fullName>
    </submittedName>
</protein>
<dbReference type="AlphaFoldDB" id="A0AAD8PUW9"/>
<dbReference type="PANTHER" id="PTHR42037:SF1">
    <property type="match status" value="1"/>
</dbReference>
<dbReference type="Pfam" id="PF14441">
    <property type="entry name" value="OTT_1508_deam"/>
    <property type="match status" value="1"/>
</dbReference>
<gene>
    <name evidence="1" type="ORF">LY79DRAFT_519668</name>
</gene>
<name>A0AAD8PUW9_9PEZI</name>
<proteinExistence type="predicted"/>
<accession>A0AAD8PUW9</accession>
<dbReference type="InterPro" id="IPR027796">
    <property type="entry name" value="OTT_1508_deam-like"/>
</dbReference>
<dbReference type="EMBL" id="JAHLJV010000049">
    <property type="protein sequence ID" value="KAK1584937.1"/>
    <property type="molecule type" value="Genomic_DNA"/>
</dbReference>
<sequence>MSTVPIPTAPRAMLSEALNNSEASTSPSEEVFIAATRKLYPRLALFGALAGFKNHQERRKPSNDEIVEARRNFLDSFSYLCDVQKGGATVTAAGLQKLSHGNILWLAANEGIRNDIRTYAETILSCLKSVNSETEKTVQEKIFHLAVKNCNSRISTYNEEVRRYARNCRMQLRDGTKNDVVTLLRRRLKKLSEPPPSMAIADIVDYCYDMRVDDVNKIKRMSKHSTDDFCKLAHYVGRLGATRSAARYVVKGMMTVPALGHISGIRTVEAPSIRKVIMDQRDLSPYEIVREICKEPASQNPLQNRMALRTLVEFDLPSETNNVRVRLNSQSTIITRVHAELQIADKFSRDHYAFVDGDKYVGCSKPACYFCFHWLSNHKHGYALPAAHYKIIPGCRGPDSNINESGAAVLKEMYAKLCAGLGQHILDFLLKTGSGDKRQYYENQAQSTEGSSYAQSRIIL</sequence>
<comment type="caution">
    <text evidence="1">The sequence shown here is derived from an EMBL/GenBank/DDBJ whole genome shotgun (WGS) entry which is preliminary data.</text>
</comment>